<organism evidence="2 3">
    <name type="scientific">Flavobacterium rakeshii</name>
    <dbReference type="NCBI Taxonomy" id="1038845"/>
    <lineage>
        <taxon>Bacteria</taxon>
        <taxon>Pseudomonadati</taxon>
        <taxon>Bacteroidota</taxon>
        <taxon>Flavobacteriia</taxon>
        <taxon>Flavobacteriales</taxon>
        <taxon>Flavobacteriaceae</taxon>
        <taxon>Flavobacterium</taxon>
    </lineage>
</organism>
<comment type="caution">
    <text evidence="2">The sequence shown here is derived from an EMBL/GenBank/DDBJ whole genome shotgun (WGS) entry which is preliminary data.</text>
</comment>
<protein>
    <recommendedName>
        <fullName evidence="4">DUF1129 family protein</fullName>
    </recommendedName>
</protein>
<evidence type="ECO:0000313" key="3">
    <source>
        <dbReference type="Proteomes" id="UP000433945"/>
    </source>
</evidence>
<proteinExistence type="predicted"/>
<keyword evidence="1" id="KW-0472">Membrane</keyword>
<reference evidence="2 3" key="1">
    <citation type="submission" date="2019-12" db="EMBL/GenBank/DDBJ databases">
        <authorList>
            <person name="Sun J.-Q."/>
        </authorList>
    </citation>
    <scope>NUCLEOTIDE SEQUENCE [LARGE SCALE GENOMIC DNA]</scope>
    <source>
        <strain evidence="2 3">JCM 17928</strain>
    </source>
</reference>
<feature type="transmembrane region" description="Helical" evidence="1">
    <location>
        <begin position="86"/>
        <end position="103"/>
    </location>
</feature>
<dbReference type="EMBL" id="WOWP01000062">
    <property type="protein sequence ID" value="MUV05265.1"/>
    <property type="molecule type" value="Genomic_DNA"/>
</dbReference>
<keyword evidence="1" id="KW-0812">Transmembrane</keyword>
<keyword evidence="1" id="KW-1133">Transmembrane helix</keyword>
<evidence type="ECO:0000313" key="2">
    <source>
        <dbReference type="EMBL" id="MUV05265.1"/>
    </source>
</evidence>
<accession>A0A6N8HHQ4</accession>
<dbReference type="AlphaFoldDB" id="A0A6N8HHQ4"/>
<name>A0A6N8HHQ4_9FLAO</name>
<dbReference type="OrthoDB" id="1345503at2"/>
<gene>
    <name evidence="2" type="ORF">GN157_16245</name>
</gene>
<sequence length="205" mass="23852">MQVTDNQLKFIDQYLENSGIKYLDIRYEMTDHIATALEEKEGVFYDEFQAYMVKNKAELLSSAKKFSKAATIRAFKMLVKGLVKPQFYIVATILFTVALLLNQRGYNDAVFTGFTILYFLLCGVIFSSYVHMVVINKKPEWSGVNRFHYAAALTVYILFLAVKPQTIFTDDIYLFLYYAVIISFVVMIISSYLKLKKMYKLRFNE</sequence>
<evidence type="ECO:0008006" key="4">
    <source>
        <dbReference type="Google" id="ProtNLM"/>
    </source>
</evidence>
<evidence type="ECO:0000256" key="1">
    <source>
        <dbReference type="SAM" id="Phobius"/>
    </source>
</evidence>
<dbReference type="Proteomes" id="UP000433945">
    <property type="component" value="Unassembled WGS sequence"/>
</dbReference>
<feature type="transmembrane region" description="Helical" evidence="1">
    <location>
        <begin position="172"/>
        <end position="193"/>
    </location>
</feature>
<feature type="transmembrane region" description="Helical" evidence="1">
    <location>
        <begin position="109"/>
        <end position="135"/>
    </location>
</feature>
<keyword evidence="3" id="KW-1185">Reference proteome</keyword>
<feature type="transmembrane region" description="Helical" evidence="1">
    <location>
        <begin position="147"/>
        <end position="166"/>
    </location>
</feature>
<dbReference type="RefSeq" id="WP_157484540.1">
    <property type="nucleotide sequence ID" value="NZ_WOWP01000062.1"/>
</dbReference>